<dbReference type="EMBL" id="JAHLQT010033114">
    <property type="protein sequence ID" value="KAG7159464.1"/>
    <property type="molecule type" value="Genomic_DNA"/>
</dbReference>
<sequence length="63" mass="7089">MESHLINYCSSNSTSPISEDHLQSLYEGVFQVVFPTLIVVGVLTNLLNVTVLTRPMMSNKTYR</sequence>
<name>A0A8J5JQU5_HOMAM</name>
<accession>A0A8J5JQU5</accession>
<evidence type="ECO:0000313" key="3">
    <source>
        <dbReference type="Proteomes" id="UP000747542"/>
    </source>
</evidence>
<reference evidence="2" key="1">
    <citation type="journal article" date="2021" name="Sci. Adv.">
        <title>The American lobster genome reveals insights on longevity, neural, and immune adaptations.</title>
        <authorList>
            <person name="Polinski J.M."/>
            <person name="Zimin A.V."/>
            <person name="Clark K.F."/>
            <person name="Kohn A.B."/>
            <person name="Sadowski N."/>
            <person name="Timp W."/>
            <person name="Ptitsyn A."/>
            <person name="Khanna P."/>
            <person name="Romanova D.Y."/>
            <person name="Williams P."/>
            <person name="Greenwood S.J."/>
            <person name="Moroz L.L."/>
            <person name="Walt D.R."/>
            <person name="Bodnar A.G."/>
        </authorList>
    </citation>
    <scope>NUCLEOTIDE SEQUENCE</scope>
    <source>
        <strain evidence="2">GMGI-L3</strain>
    </source>
</reference>
<keyword evidence="1" id="KW-1133">Transmembrane helix</keyword>
<organism evidence="2 3">
    <name type="scientific">Homarus americanus</name>
    <name type="common">American lobster</name>
    <dbReference type="NCBI Taxonomy" id="6706"/>
    <lineage>
        <taxon>Eukaryota</taxon>
        <taxon>Metazoa</taxon>
        <taxon>Ecdysozoa</taxon>
        <taxon>Arthropoda</taxon>
        <taxon>Crustacea</taxon>
        <taxon>Multicrustacea</taxon>
        <taxon>Malacostraca</taxon>
        <taxon>Eumalacostraca</taxon>
        <taxon>Eucarida</taxon>
        <taxon>Decapoda</taxon>
        <taxon>Pleocyemata</taxon>
        <taxon>Astacidea</taxon>
        <taxon>Nephropoidea</taxon>
        <taxon>Nephropidae</taxon>
        <taxon>Homarus</taxon>
    </lineage>
</organism>
<gene>
    <name evidence="2" type="primary">FmrFaR-L2</name>
    <name evidence="2" type="ORF">Hamer_G004092</name>
</gene>
<feature type="transmembrane region" description="Helical" evidence="1">
    <location>
        <begin position="32"/>
        <end position="53"/>
    </location>
</feature>
<keyword evidence="1" id="KW-0472">Membrane</keyword>
<protein>
    <submittedName>
        <fullName evidence="2">Putative FMRFamide receptor-like 2</fullName>
    </submittedName>
</protein>
<evidence type="ECO:0000256" key="1">
    <source>
        <dbReference type="SAM" id="Phobius"/>
    </source>
</evidence>
<proteinExistence type="predicted"/>
<keyword evidence="1" id="KW-0812">Transmembrane</keyword>
<keyword evidence="3" id="KW-1185">Reference proteome</keyword>
<evidence type="ECO:0000313" key="2">
    <source>
        <dbReference type="EMBL" id="KAG7159464.1"/>
    </source>
</evidence>
<dbReference type="AlphaFoldDB" id="A0A8J5JQU5"/>
<dbReference type="Proteomes" id="UP000747542">
    <property type="component" value="Unassembled WGS sequence"/>
</dbReference>
<comment type="caution">
    <text evidence="2">The sequence shown here is derived from an EMBL/GenBank/DDBJ whole genome shotgun (WGS) entry which is preliminary data.</text>
</comment>
<keyword evidence="2" id="KW-0675">Receptor</keyword>